<dbReference type="SMART" id="SM00360">
    <property type="entry name" value="RRM"/>
    <property type="match status" value="1"/>
</dbReference>
<dbReference type="InterPro" id="IPR041591">
    <property type="entry name" value="OCRE"/>
</dbReference>
<evidence type="ECO:0000259" key="7">
    <source>
        <dbReference type="PROSITE" id="PS50174"/>
    </source>
</evidence>
<keyword evidence="2 4" id="KW-0694">RNA-binding</keyword>
<evidence type="ECO:0000256" key="4">
    <source>
        <dbReference type="PROSITE-ProRule" id="PRU00176"/>
    </source>
</evidence>
<dbReference type="InterPro" id="IPR012677">
    <property type="entry name" value="Nucleotide-bd_a/b_plait_sf"/>
</dbReference>
<name>A0A6S8AJQ8_9STRA</name>
<dbReference type="SMART" id="SM00443">
    <property type="entry name" value="G_patch"/>
    <property type="match status" value="1"/>
</dbReference>
<evidence type="ECO:0000259" key="6">
    <source>
        <dbReference type="PROSITE" id="PS50102"/>
    </source>
</evidence>
<feature type="region of interest" description="Disordered" evidence="5">
    <location>
        <begin position="408"/>
        <end position="430"/>
    </location>
</feature>
<dbReference type="CDD" id="cd00590">
    <property type="entry name" value="RRM_SF"/>
    <property type="match status" value="1"/>
</dbReference>
<evidence type="ECO:0008006" key="10">
    <source>
        <dbReference type="Google" id="ProtNLM"/>
    </source>
</evidence>
<gene>
    <name evidence="8" type="ORF">ASTO00021_LOCUS594</name>
    <name evidence="9" type="ORF">ASTO00021_LOCUS595</name>
</gene>
<dbReference type="EMBL" id="HBIN01001109">
    <property type="protein sequence ID" value="CAE0430286.1"/>
    <property type="molecule type" value="Transcribed_RNA"/>
</dbReference>
<feature type="domain" description="RRM" evidence="6">
    <location>
        <begin position="13"/>
        <end position="89"/>
    </location>
</feature>
<dbReference type="AlphaFoldDB" id="A0A6S8AJQ8"/>
<feature type="domain" description="G-patch" evidence="7">
    <location>
        <begin position="390"/>
        <end position="430"/>
    </location>
</feature>
<dbReference type="PROSITE" id="PS50102">
    <property type="entry name" value="RRM"/>
    <property type="match status" value="1"/>
</dbReference>
<dbReference type="PANTHER" id="PTHR13948">
    <property type="entry name" value="RNA-BINDING PROTEIN"/>
    <property type="match status" value="1"/>
</dbReference>
<dbReference type="Gene3D" id="3.30.70.330">
    <property type="match status" value="1"/>
</dbReference>
<dbReference type="InterPro" id="IPR035979">
    <property type="entry name" value="RBD_domain_sf"/>
</dbReference>
<evidence type="ECO:0000256" key="3">
    <source>
        <dbReference type="ARBA" id="ARBA00023242"/>
    </source>
</evidence>
<dbReference type="GO" id="GO:0000398">
    <property type="term" value="P:mRNA splicing, via spliceosome"/>
    <property type="evidence" value="ECO:0007669"/>
    <property type="project" value="TreeGrafter"/>
</dbReference>
<sequence>MKQIDSFLPVQVKVLLVSGITRGTTEVEVNAVFSEFGPVEAIRITPDGTRAYVEYFTADQAQQALSICDGQKNILRIGDSLVTVQMANLGPTANAQGGPMAHAALQAAQWAVASEHVSALQNTEQQRQQAVVQEPKPLPEWPTPFDEGGMSYRMDPKSGLYFEDKSGYYFDYAKKLYYSTVKEKYYKYENKTFVDCEAPVTQTKEKPKSDPKKDKAKKGLLSFSISGSLTSQLSGDKMEIPAANSNHENFSKPVTAAKSAKALAASSRKSKEITKNIQQWNSNQKKLSDKPICLLCRRKFPSLEKLKKHEQKSEMHKENLRKQKLGISKPISVAEPKTVQQATKAAEAAGYIDRAGERRKTFGQDTKPLGRSMIQRDINRMETPLYVAEEDNKGVNLLKAMGWKEGEGLGRNNDGIAAPIGLDGKVQNAQ</sequence>
<dbReference type="GO" id="GO:0005634">
    <property type="term" value="C:nucleus"/>
    <property type="evidence" value="ECO:0007669"/>
    <property type="project" value="UniProtKB-SubCell"/>
</dbReference>
<dbReference type="Pfam" id="PF17780">
    <property type="entry name" value="OCRE"/>
    <property type="match status" value="1"/>
</dbReference>
<reference evidence="9" key="1">
    <citation type="submission" date="2021-01" db="EMBL/GenBank/DDBJ databases">
        <authorList>
            <person name="Corre E."/>
            <person name="Pelletier E."/>
            <person name="Niang G."/>
            <person name="Scheremetjew M."/>
            <person name="Finn R."/>
            <person name="Kale V."/>
            <person name="Holt S."/>
            <person name="Cochrane G."/>
            <person name="Meng A."/>
            <person name="Brown T."/>
            <person name="Cohen L."/>
        </authorList>
    </citation>
    <scope>NUCLEOTIDE SEQUENCE</scope>
    <source>
        <strain evidence="9">GSBS06</strain>
    </source>
</reference>
<evidence type="ECO:0000256" key="1">
    <source>
        <dbReference type="ARBA" id="ARBA00004123"/>
    </source>
</evidence>
<protein>
    <recommendedName>
        <fullName evidence="10">G-patch domain-containing protein</fullName>
    </recommendedName>
</protein>
<evidence type="ECO:0000256" key="5">
    <source>
        <dbReference type="SAM" id="MobiDB-lite"/>
    </source>
</evidence>
<comment type="subcellular location">
    <subcellularLocation>
        <location evidence="1">Nucleus</location>
    </subcellularLocation>
</comment>
<dbReference type="EMBL" id="HBIN01001110">
    <property type="protein sequence ID" value="CAE0430287.1"/>
    <property type="molecule type" value="Transcribed_RNA"/>
</dbReference>
<organism evidence="9">
    <name type="scientific">Aplanochytrium stocchinoi</name>
    <dbReference type="NCBI Taxonomy" id="215587"/>
    <lineage>
        <taxon>Eukaryota</taxon>
        <taxon>Sar</taxon>
        <taxon>Stramenopiles</taxon>
        <taxon>Bigyra</taxon>
        <taxon>Labyrinthulomycetes</taxon>
        <taxon>Thraustochytrida</taxon>
        <taxon>Thraustochytriidae</taxon>
        <taxon>Aplanochytrium</taxon>
    </lineage>
</organism>
<dbReference type="GO" id="GO:0003723">
    <property type="term" value="F:RNA binding"/>
    <property type="evidence" value="ECO:0007669"/>
    <property type="project" value="UniProtKB-UniRule"/>
</dbReference>
<accession>A0A6S8AJQ8</accession>
<dbReference type="InterPro" id="IPR000467">
    <property type="entry name" value="G_patch_dom"/>
</dbReference>
<dbReference type="SUPFAM" id="SSF54928">
    <property type="entry name" value="RNA-binding domain, RBD"/>
    <property type="match status" value="1"/>
</dbReference>
<keyword evidence="3" id="KW-0539">Nucleus</keyword>
<evidence type="ECO:0000256" key="2">
    <source>
        <dbReference type="ARBA" id="ARBA00022884"/>
    </source>
</evidence>
<evidence type="ECO:0000313" key="8">
    <source>
        <dbReference type="EMBL" id="CAE0430286.1"/>
    </source>
</evidence>
<proteinExistence type="predicted"/>
<dbReference type="Pfam" id="PF00076">
    <property type="entry name" value="RRM_1"/>
    <property type="match status" value="1"/>
</dbReference>
<dbReference type="PROSITE" id="PS50174">
    <property type="entry name" value="G_PATCH"/>
    <property type="match status" value="1"/>
</dbReference>
<dbReference type="PANTHER" id="PTHR13948:SF3">
    <property type="entry name" value="FI21118P1"/>
    <property type="match status" value="1"/>
</dbReference>
<dbReference type="Pfam" id="PF01585">
    <property type="entry name" value="G-patch"/>
    <property type="match status" value="1"/>
</dbReference>
<evidence type="ECO:0000313" key="9">
    <source>
        <dbReference type="EMBL" id="CAE0430287.1"/>
    </source>
</evidence>
<dbReference type="CDD" id="cd16074">
    <property type="entry name" value="OCRE"/>
    <property type="match status" value="1"/>
</dbReference>
<dbReference type="InterPro" id="IPR000504">
    <property type="entry name" value="RRM_dom"/>
</dbReference>